<dbReference type="Gene3D" id="3.10.450.50">
    <property type="match status" value="1"/>
</dbReference>
<dbReference type="Proteomes" id="UP000571950">
    <property type="component" value="Unassembled WGS sequence"/>
</dbReference>
<comment type="caution">
    <text evidence="1">The sequence shown here is derived from an EMBL/GenBank/DDBJ whole genome shotgun (WGS) entry which is preliminary data.</text>
</comment>
<evidence type="ECO:0000313" key="2">
    <source>
        <dbReference type="Proteomes" id="UP000571950"/>
    </source>
</evidence>
<sequence>MMSDKVMRGWVHVAAIVLGVGVPAGLTMGTLRTGADYEVVATPKQVVEGLEKALAEKGQGAVLDGFVAPDVVTHRSVMREGAASFAEAARADAERTQDLPARSLSANASLVMVQSAMAGAEAAGAPVVQIYRVRGGRIVEYWSAQPAQ</sequence>
<accession>A0A7W6BNE7</accession>
<dbReference type="AlphaFoldDB" id="A0A7W6BNE7"/>
<reference evidence="1 2" key="1">
    <citation type="submission" date="2020-08" db="EMBL/GenBank/DDBJ databases">
        <title>Genomic Encyclopedia of Type Strains, Phase IV (KMG-IV): sequencing the most valuable type-strain genomes for metagenomic binning, comparative biology and taxonomic classification.</title>
        <authorList>
            <person name="Goeker M."/>
        </authorList>
    </citation>
    <scope>NUCLEOTIDE SEQUENCE [LARGE SCALE GENOMIC DNA]</scope>
    <source>
        <strain evidence="1 2">DSM 26189</strain>
    </source>
</reference>
<protein>
    <submittedName>
        <fullName evidence="1">Putative SnoaL-like aldol condensation-catalyzing enzyme</fullName>
    </submittedName>
</protein>
<evidence type="ECO:0000313" key="1">
    <source>
        <dbReference type="EMBL" id="MBB3927055.1"/>
    </source>
</evidence>
<dbReference type="EMBL" id="JACIDT010000009">
    <property type="protein sequence ID" value="MBB3927055.1"/>
    <property type="molecule type" value="Genomic_DNA"/>
</dbReference>
<organism evidence="1 2">
    <name type="scientific">Sphingobium jiangsuense</name>
    <dbReference type="NCBI Taxonomy" id="870476"/>
    <lineage>
        <taxon>Bacteria</taxon>
        <taxon>Pseudomonadati</taxon>
        <taxon>Pseudomonadota</taxon>
        <taxon>Alphaproteobacteria</taxon>
        <taxon>Sphingomonadales</taxon>
        <taxon>Sphingomonadaceae</taxon>
        <taxon>Sphingobium</taxon>
    </lineage>
</organism>
<keyword evidence="2" id="KW-1185">Reference proteome</keyword>
<dbReference type="InterPro" id="IPR032710">
    <property type="entry name" value="NTF2-like_dom_sf"/>
</dbReference>
<dbReference type="SUPFAM" id="SSF54427">
    <property type="entry name" value="NTF2-like"/>
    <property type="match status" value="1"/>
</dbReference>
<gene>
    <name evidence="1" type="ORF">GGR43_002778</name>
</gene>
<dbReference type="RefSeq" id="WP_188072552.1">
    <property type="nucleotide sequence ID" value="NZ_BSPS01000023.1"/>
</dbReference>
<proteinExistence type="predicted"/>
<name>A0A7W6BNE7_9SPHN</name>